<feature type="transmembrane region" description="Helical" evidence="1">
    <location>
        <begin position="212"/>
        <end position="233"/>
    </location>
</feature>
<name>A0AAP3BCA1_9BACT</name>
<dbReference type="SUPFAM" id="SSF48317">
    <property type="entry name" value="Acid phosphatase/Vanadium-dependent haloperoxidase"/>
    <property type="match status" value="1"/>
</dbReference>
<feature type="transmembrane region" description="Helical" evidence="1">
    <location>
        <begin position="28"/>
        <end position="49"/>
    </location>
</feature>
<comment type="caution">
    <text evidence="3">The sequence shown here is derived from an EMBL/GenBank/DDBJ whole genome shotgun (WGS) entry which is preliminary data.</text>
</comment>
<sequence>MDFSSIQNIDFQVLQWFNGSNNVILDQLVMALTSGFTWIPLYLVLFIIVMRNNETIGQIGLIVGCAFLCIFFADGIAEGIIKPLAARWRPSNDPLVKYTVQVVDNLRLKDYSFCSAHAANTMALAVFFSLLVRSRMLTFTLIAWSLVNCWTRLYLGVHYPLDIVCGMLLGMVVGSLVYLFFLRMYRRISPEIKYVSNQYTCTGYDCDDIDMVMTVLMLTLVYVILRAVVLMTAI</sequence>
<dbReference type="AlphaFoldDB" id="A0AAP3BCA1"/>
<dbReference type="Proteomes" id="UP001209344">
    <property type="component" value="Unassembled WGS sequence"/>
</dbReference>
<dbReference type="Pfam" id="PF01569">
    <property type="entry name" value="PAP2"/>
    <property type="match status" value="1"/>
</dbReference>
<keyword evidence="1" id="KW-0812">Transmembrane</keyword>
<dbReference type="Gene3D" id="1.20.144.10">
    <property type="entry name" value="Phosphatidic acid phosphatase type 2/haloperoxidase"/>
    <property type="match status" value="1"/>
</dbReference>
<gene>
    <name evidence="3" type="ORF">ONT16_03110</name>
</gene>
<keyword evidence="1" id="KW-0472">Membrane</keyword>
<dbReference type="SMART" id="SM00014">
    <property type="entry name" value="acidPPc"/>
    <property type="match status" value="1"/>
</dbReference>
<evidence type="ECO:0000259" key="2">
    <source>
        <dbReference type="SMART" id="SM00014"/>
    </source>
</evidence>
<keyword evidence="1" id="KW-1133">Transmembrane helix</keyword>
<dbReference type="InterPro" id="IPR036938">
    <property type="entry name" value="PAP2/HPO_sf"/>
</dbReference>
<feature type="transmembrane region" description="Helical" evidence="1">
    <location>
        <begin position="159"/>
        <end position="181"/>
    </location>
</feature>
<protein>
    <submittedName>
        <fullName evidence="3">Phosphatase PAP2 family protein</fullName>
    </submittedName>
</protein>
<dbReference type="RefSeq" id="WP_264965392.1">
    <property type="nucleotide sequence ID" value="NZ_JAPDVK010000001.1"/>
</dbReference>
<organism evidence="3 4">
    <name type="scientific">Segatella copri</name>
    <dbReference type="NCBI Taxonomy" id="165179"/>
    <lineage>
        <taxon>Bacteria</taxon>
        <taxon>Pseudomonadati</taxon>
        <taxon>Bacteroidota</taxon>
        <taxon>Bacteroidia</taxon>
        <taxon>Bacteroidales</taxon>
        <taxon>Prevotellaceae</taxon>
        <taxon>Segatella</taxon>
    </lineage>
</organism>
<accession>A0AAP3BCA1</accession>
<feature type="domain" description="Phosphatidic acid phosphatase type 2/haloperoxidase" evidence="2">
    <location>
        <begin position="62"/>
        <end position="178"/>
    </location>
</feature>
<reference evidence="3" key="1">
    <citation type="submission" date="2022-11" db="EMBL/GenBank/DDBJ databases">
        <title>Genomic repertoires linked with pathogenic potency of arthritogenic Prevotella copri isolated from the gut of rheumatoid arthritis patients.</title>
        <authorList>
            <person name="Nii T."/>
            <person name="Maeda Y."/>
            <person name="Motooka D."/>
            <person name="Naito M."/>
            <person name="Matsumoto Y."/>
            <person name="Ogawa T."/>
            <person name="Oguro-Igashira E."/>
            <person name="Kishikawa T."/>
            <person name="Yamashita M."/>
            <person name="Koizumi S."/>
            <person name="Kurakawa T."/>
            <person name="Okumura R."/>
            <person name="Kayama H."/>
            <person name="Murakami M."/>
            <person name="Sakaguchi T."/>
            <person name="Das B."/>
            <person name="Nakamura S."/>
            <person name="Okada Y."/>
            <person name="Kumanogoh A."/>
            <person name="Takeda K."/>
        </authorList>
    </citation>
    <scope>NUCLEOTIDE SEQUENCE</scope>
    <source>
        <strain evidence="3">F3-75</strain>
    </source>
</reference>
<proteinExistence type="predicted"/>
<dbReference type="InterPro" id="IPR000326">
    <property type="entry name" value="PAP2/HPO"/>
</dbReference>
<dbReference type="PANTHER" id="PTHR14969">
    <property type="entry name" value="SPHINGOSINE-1-PHOSPHATE PHOSPHOHYDROLASE"/>
    <property type="match status" value="1"/>
</dbReference>
<evidence type="ECO:0000313" key="4">
    <source>
        <dbReference type="Proteomes" id="UP001209344"/>
    </source>
</evidence>
<feature type="transmembrane region" description="Helical" evidence="1">
    <location>
        <begin position="61"/>
        <end position="81"/>
    </location>
</feature>
<evidence type="ECO:0000256" key="1">
    <source>
        <dbReference type="SAM" id="Phobius"/>
    </source>
</evidence>
<dbReference type="EMBL" id="JAPDVK010000001">
    <property type="protein sequence ID" value="MCW4127277.1"/>
    <property type="molecule type" value="Genomic_DNA"/>
</dbReference>
<dbReference type="PANTHER" id="PTHR14969:SF13">
    <property type="entry name" value="AT30094P"/>
    <property type="match status" value="1"/>
</dbReference>
<evidence type="ECO:0000313" key="3">
    <source>
        <dbReference type="EMBL" id="MCW4127277.1"/>
    </source>
</evidence>